<dbReference type="AlphaFoldDB" id="A0A433A1W8"/>
<evidence type="ECO:0000313" key="3">
    <source>
        <dbReference type="Proteomes" id="UP000268093"/>
    </source>
</evidence>
<gene>
    <name evidence="2" type="ORF">BC936DRAFT_141627</name>
</gene>
<dbReference type="InterPro" id="IPR032430">
    <property type="entry name" value="Blm10_mid"/>
</dbReference>
<feature type="domain" description="Proteasome activator Blm10 middle HEAT repeats region" evidence="1">
    <location>
        <begin position="27"/>
        <end position="338"/>
    </location>
</feature>
<organism evidence="2 3">
    <name type="scientific">Jimgerdemannia flammicorona</name>
    <dbReference type="NCBI Taxonomy" id="994334"/>
    <lineage>
        <taxon>Eukaryota</taxon>
        <taxon>Fungi</taxon>
        <taxon>Fungi incertae sedis</taxon>
        <taxon>Mucoromycota</taxon>
        <taxon>Mucoromycotina</taxon>
        <taxon>Endogonomycetes</taxon>
        <taxon>Endogonales</taxon>
        <taxon>Endogonaceae</taxon>
        <taxon>Jimgerdemannia</taxon>
    </lineage>
</organism>
<comment type="caution">
    <text evidence="2">The sequence shown here is derived from an EMBL/GenBank/DDBJ whole genome shotgun (WGS) entry which is preliminary data.</text>
</comment>
<evidence type="ECO:0000259" key="1">
    <source>
        <dbReference type="Pfam" id="PF16507"/>
    </source>
</evidence>
<dbReference type="PANTHER" id="PTHR32170">
    <property type="entry name" value="PROTEASOME ACTIVATOR COMPLEX SUBUNIT 4"/>
    <property type="match status" value="1"/>
</dbReference>
<dbReference type="GO" id="GO:0005634">
    <property type="term" value="C:nucleus"/>
    <property type="evidence" value="ECO:0007669"/>
    <property type="project" value="TreeGrafter"/>
</dbReference>
<name>A0A433A1W8_9FUNG</name>
<evidence type="ECO:0000313" key="2">
    <source>
        <dbReference type="EMBL" id="RUO96683.1"/>
    </source>
</evidence>
<dbReference type="InterPro" id="IPR035309">
    <property type="entry name" value="PSME4"/>
</dbReference>
<dbReference type="PANTHER" id="PTHR32170:SF3">
    <property type="entry name" value="PROTEASOME ACTIVATOR COMPLEX SUBUNIT 4"/>
    <property type="match status" value="1"/>
</dbReference>
<dbReference type="GO" id="GO:0016504">
    <property type="term" value="F:peptidase activator activity"/>
    <property type="evidence" value="ECO:0007669"/>
    <property type="project" value="InterPro"/>
</dbReference>
<dbReference type="GO" id="GO:0010499">
    <property type="term" value="P:proteasomal ubiquitin-independent protein catabolic process"/>
    <property type="evidence" value="ECO:0007669"/>
    <property type="project" value="TreeGrafter"/>
</dbReference>
<accession>A0A433A1W8</accession>
<sequence length="811" mass="92224">MLARFIVFTTYPSAADADKREATLTHLANLIQATESYYHPSNYGRWSYHIVNFLRQLSWEFLKRWRDEQTPECTTPAFKRLTLAIRHEFVLILRSVTFLSLFGKDQYSVSASQATIKYLAWLEPSLIFPGLLERIYPSLETLTETHRTNSSLSALSHVINPLLSRTHYPAGGKHLVPLLHLTIPGIDMNDPIKTIASLMFITHAIMNVPIKDLTQGAGVNAGSGGRFVGMDVSEGGAAMETDEVEEDALCQASTGEFEEWVAKFLRRVFTIFENLPNQDNKKQSANMETGLVQILLHACEVLFFQLSDELHDMALRMIVDFATTTILPNAVRAMGELIFVSNFIYRFTCANSRSRRCLLNCNMLTPNLYAMNTMTGFLCATITSPNPAKALKQFIPLCLSNISSELSHGAASTPTTSASNVIQSDSTLHWYQSILFQVAMVAGADLLDYKTEIIEITKEMISKCFSRRGYTWAGKFIRYTLVSLTEVYPLECRSVDPETWKDPEFLNNHHKYWGKPGNPKKLNIQWHVPSNAELDFALELLDAFFTTSVNRLKKLIAGIDVPMSTKEMSNEFCRHLSVLRNFLLGTTTMVADDGEDIQAQRKMEVEGDEDSSAIHPVKQLCGAYCFTNPVDPRTHKARTIRRELGQFLHELVVYFRANREDDVESLKIVIKMYKSYLTERGVEKRKYEVIARGYDYAKTLVKTAYDDKAYPRYLLVRRAYTQHLLRLKQNAYGRVRTQLHDNMLFDLTELSLSSYSEIRKINAHFAYVVRLIRLAQSALTNSVRCYIGSKPKVVPLLLNALQPDIGMRLFI</sequence>
<protein>
    <recommendedName>
        <fullName evidence="1">Proteasome activator Blm10 middle HEAT repeats region domain-containing protein</fullName>
    </recommendedName>
</protein>
<proteinExistence type="predicted"/>
<dbReference type="Proteomes" id="UP000268093">
    <property type="component" value="Unassembled WGS sequence"/>
</dbReference>
<keyword evidence="3" id="KW-1185">Reference proteome</keyword>
<dbReference type="GO" id="GO:0070628">
    <property type="term" value="F:proteasome binding"/>
    <property type="evidence" value="ECO:0007669"/>
    <property type="project" value="InterPro"/>
</dbReference>
<feature type="domain" description="Proteasome activator Blm10 middle HEAT repeats region" evidence="1">
    <location>
        <begin position="372"/>
        <end position="589"/>
    </location>
</feature>
<dbReference type="GO" id="GO:0005829">
    <property type="term" value="C:cytosol"/>
    <property type="evidence" value="ECO:0007669"/>
    <property type="project" value="TreeGrafter"/>
</dbReference>
<reference evidence="2 3" key="1">
    <citation type="journal article" date="2018" name="New Phytol.">
        <title>Phylogenomics of Endogonaceae and evolution of mycorrhizas within Mucoromycota.</title>
        <authorList>
            <person name="Chang Y."/>
            <person name="Desiro A."/>
            <person name="Na H."/>
            <person name="Sandor L."/>
            <person name="Lipzen A."/>
            <person name="Clum A."/>
            <person name="Barry K."/>
            <person name="Grigoriev I.V."/>
            <person name="Martin F.M."/>
            <person name="Stajich J.E."/>
            <person name="Smith M.E."/>
            <person name="Bonito G."/>
            <person name="Spatafora J.W."/>
        </authorList>
    </citation>
    <scope>NUCLEOTIDE SEQUENCE [LARGE SCALE GENOMIC DNA]</scope>
    <source>
        <strain evidence="2 3">GMNB39</strain>
    </source>
</reference>
<dbReference type="OrthoDB" id="17907at2759"/>
<dbReference type="Pfam" id="PF16507">
    <property type="entry name" value="HEAT_PSME4_mid"/>
    <property type="match status" value="2"/>
</dbReference>
<dbReference type="EMBL" id="RBNI01020137">
    <property type="protein sequence ID" value="RUO96683.1"/>
    <property type="molecule type" value="Genomic_DNA"/>
</dbReference>